<accession>A0A7S0FBU2</accession>
<organism evidence="3">
    <name type="scientific">Pyrodinium bahamense</name>
    <dbReference type="NCBI Taxonomy" id="73915"/>
    <lineage>
        <taxon>Eukaryota</taxon>
        <taxon>Sar</taxon>
        <taxon>Alveolata</taxon>
        <taxon>Dinophyceae</taxon>
        <taxon>Gonyaulacales</taxon>
        <taxon>Pyrocystaceae</taxon>
        <taxon>Pyrodinium</taxon>
    </lineage>
</organism>
<reference evidence="3" key="1">
    <citation type="submission" date="2021-01" db="EMBL/GenBank/DDBJ databases">
        <authorList>
            <person name="Corre E."/>
            <person name="Pelletier E."/>
            <person name="Niang G."/>
            <person name="Scheremetjew M."/>
            <person name="Finn R."/>
            <person name="Kale V."/>
            <person name="Holt S."/>
            <person name="Cochrane G."/>
            <person name="Meng A."/>
            <person name="Brown T."/>
            <person name="Cohen L."/>
        </authorList>
    </citation>
    <scope>NUCLEOTIDE SEQUENCE</scope>
    <source>
        <strain evidence="3">Pbaha01</strain>
    </source>
</reference>
<feature type="compositionally biased region" description="Low complexity" evidence="1">
    <location>
        <begin position="179"/>
        <end position="197"/>
    </location>
</feature>
<feature type="region of interest" description="Disordered" evidence="1">
    <location>
        <begin position="167"/>
        <end position="208"/>
    </location>
</feature>
<proteinExistence type="predicted"/>
<keyword evidence="2" id="KW-0732">Signal</keyword>
<dbReference type="EMBL" id="HBEG01010558">
    <property type="protein sequence ID" value="CAD8350829.1"/>
    <property type="molecule type" value="Transcribed_RNA"/>
</dbReference>
<gene>
    <name evidence="3" type="ORF">PBAH0796_LOCUS6196</name>
</gene>
<protein>
    <submittedName>
        <fullName evidence="3">Uncharacterized protein</fullName>
    </submittedName>
</protein>
<feature type="signal peptide" evidence="2">
    <location>
        <begin position="1"/>
        <end position="16"/>
    </location>
</feature>
<name>A0A7S0FBU2_9DINO</name>
<evidence type="ECO:0000256" key="2">
    <source>
        <dbReference type="SAM" id="SignalP"/>
    </source>
</evidence>
<feature type="compositionally biased region" description="Basic and acidic residues" evidence="1">
    <location>
        <begin position="198"/>
        <end position="208"/>
    </location>
</feature>
<feature type="compositionally biased region" description="Polar residues" evidence="1">
    <location>
        <begin position="284"/>
        <end position="294"/>
    </location>
</feature>
<sequence>MAAAVFLLGLSMPAAGARHGRGRAFLSLAADMQPQVVAQTLVQVEDEWKAEARSVAECEAASALSGPACESGMPKKFEQSCTIVANAVLQASSGDRGVVQEYLTEVCSEDHLRGWRSELCQSFAEAVTSAMTADVYNNREELSTAGMCRKFWQGFAADEKASLQKEQAGKAAEAKRQAEAQSEAAQKAAQVAAAKATEQAKQHKAEEHAEWLRRQAEVKRQEQEERRQTEVAAEKVAEEAEHRAKEAQREIDEAQEAVKVIEVKQARANGTGPALEPQVDAQVSPRNATTQVLRQHSDKKVHKKTAKGAKAAVPGQSVAKSL</sequence>
<evidence type="ECO:0000256" key="1">
    <source>
        <dbReference type="SAM" id="MobiDB-lite"/>
    </source>
</evidence>
<feature type="region of interest" description="Disordered" evidence="1">
    <location>
        <begin position="269"/>
        <end position="322"/>
    </location>
</feature>
<feature type="chain" id="PRO_5030591936" evidence="2">
    <location>
        <begin position="17"/>
        <end position="322"/>
    </location>
</feature>
<evidence type="ECO:0000313" key="3">
    <source>
        <dbReference type="EMBL" id="CAD8350829.1"/>
    </source>
</evidence>
<feature type="compositionally biased region" description="Basic residues" evidence="1">
    <location>
        <begin position="297"/>
        <end position="307"/>
    </location>
</feature>
<dbReference type="AlphaFoldDB" id="A0A7S0FBU2"/>